<dbReference type="EMBL" id="FNVK01000027">
    <property type="protein sequence ID" value="SEG07539.1"/>
    <property type="molecule type" value="Genomic_DNA"/>
</dbReference>
<organism evidence="1 2">
    <name type="scientific">Nitrosospira multiformis (strain ATCC 25196 / NCIMB 11849 / C 71)</name>
    <dbReference type="NCBI Taxonomy" id="323848"/>
    <lineage>
        <taxon>Bacteria</taxon>
        <taxon>Pseudomonadati</taxon>
        <taxon>Pseudomonadota</taxon>
        <taxon>Betaproteobacteria</taxon>
        <taxon>Nitrosomonadales</taxon>
        <taxon>Nitrosomonadaceae</taxon>
        <taxon>Nitrosospira</taxon>
    </lineage>
</organism>
<dbReference type="AlphaFoldDB" id="A0A1H5X715"/>
<name>A0A1H5X715_NITMU</name>
<evidence type="ECO:0000313" key="1">
    <source>
        <dbReference type="EMBL" id="SEG07539.1"/>
    </source>
</evidence>
<accession>A0A1H5X715</accession>
<gene>
    <name evidence="1" type="ORF">SAMN05216403_12725</name>
</gene>
<dbReference type="Proteomes" id="UP000236751">
    <property type="component" value="Unassembled WGS sequence"/>
</dbReference>
<dbReference type="RefSeq" id="WP_074772445.1">
    <property type="nucleotide sequence ID" value="NZ_FNVK01000027.1"/>
</dbReference>
<evidence type="ECO:0008006" key="3">
    <source>
        <dbReference type="Google" id="ProtNLM"/>
    </source>
</evidence>
<evidence type="ECO:0000313" key="2">
    <source>
        <dbReference type="Proteomes" id="UP000236751"/>
    </source>
</evidence>
<reference evidence="1 2" key="1">
    <citation type="submission" date="2016-10" db="EMBL/GenBank/DDBJ databases">
        <authorList>
            <person name="de Groot N.N."/>
        </authorList>
    </citation>
    <scope>NUCLEOTIDE SEQUENCE [LARGE SCALE GENOMIC DNA]</scope>
    <source>
        <strain evidence="1 2">Nl13</strain>
    </source>
</reference>
<proteinExistence type="predicted"/>
<sequence length="292" mass="31018">MIRFLGNTTLSGYLYGKGTVASFDKSVEDILITLESAEAYDPDGFHPYYHFHGFAGNQVADDEKFYDLTGINHASRGVNLSVAQLWTPNSGYASTVDPATGATDSVLRIPNLNYDYAGGEKLIIWWLGKVTAETIPARMMGDGYGTSPGQRGINILLQTNGRVGFVLSGATEVYSSNGHKSISGGLHSFGIAISGGGQGGQHGIWVDEEYSLSEGSYTPLTGGIDTRNSNTFNIGTSYPAPARSSSGIATATRALVILRLPASYPMPSVGTLTSVFQQLRSNPGNPILRSAF</sequence>
<protein>
    <recommendedName>
        <fullName evidence="3">Concanavalin A-like lectin/glucanase superfamily protein</fullName>
    </recommendedName>
</protein>